<evidence type="ECO:0000256" key="2">
    <source>
        <dbReference type="ARBA" id="ARBA00008107"/>
    </source>
</evidence>
<dbReference type="EMBL" id="VCDI01000004">
    <property type="protein sequence ID" value="TLU72131.1"/>
    <property type="molecule type" value="Genomic_DNA"/>
</dbReference>
<dbReference type="Pfam" id="PF01895">
    <property type="entry name" value="PhoU"/>
    <property type="match status" value="2"/>
</dbReference>
<dbReference type="InterPro" id="IPR038078">
    <property type="entry name" value="PhoU-like_sf"/>
</dbReference>
<dbReference type="FunFam" id="1.20.58.220:FF:000004">
    <property type="entry name" value="Phosphate-specific transport system accessory protein PhoU"/>
    <property type="match status" value="1"/>
</dbReference>
<comment type="caution">
    <text evidence="11">The sequence shown here is derived from an EMBL/GenBank/DDBJ whole genome shotgun (WGS) entry which is preliminary data.</text>
</comment>
<feature type="region of interest" description="Disordered" evidence="9">
    <location>
        <begin position="223"/>
        <end position="272"/>
    </location>
</feature>
<evidence type="ECO:0000256" key="4">
    <source>
        <dbReference type="ARBA" id="ARBA00022448"/>
    </source>
</evidence>
<evidence type="ECO:0000256" key="9">
    <source>
        <dbReference type="SAM" id="MobiDB-lite"/>
    </source>
</evidence>
<gene>
    <name evidence="11" type="primary">phoU</name>
    <name evidence="11" type="ORF">FE263_13495</name>
</gene>
<dbReference type="PANTHER" id="PTHR42930:SF3">
    <property type="entry name" value="PHOSPHATE-SPECIFIC TRANSPORT SYSTEM ACCESSORY PROTEIN PHOU"/>
    <property type="match status" value="1"/>
</dbReference>
<evidence type="ECO:0000256" key="1">
    <source>
        <dbReference type="ARBA" id="ARBA00004496"/>
    </source>
</evidence>
<evidence type="ECO:0000256" key="3">
    <source>
        <dbReference type="ARBA" id="ARBA00011738"/>
    </source>
</evidence>
<evidence type="ECO:0000256" key="5">
    <source>
        <dbReference type="ARBA" id="ARBA00022490"/>
    </source>
</evidence>
<dbReference type="Gene3D" id="1.20.58.220">
    <property type="entry name" value="Phosphate transport system protein phou homolog 2, domain 2"/>
    <property type="match status" value="1"/>
</dbReference>
<accession>A0A5R9J972</accession>
<dbReference type="GO" id="GO:0030643">
    <property type="term" value="P:intracellular phosphate ion homeostasis"/>
    <property type="evidence" value="ECO:0007669"/>
    <property type="project" value="InterPro"/>
</dbReference>
<dbReference type="PANTHER" id="PTHR42930">
    <property type="entry name" value="PHOSPHATE-SPECIFIC TRANSPORT SYSTEM ACCESSORY PROTEIN PHOU"/>
    <property type="match status" value="1"/>
</dbReference>
<keyword evidence="4" id="KW-0813">Transport</keyword>
<reference evidence="11 12" key="1">
    <citation type="submission" date="2019-05" db="EMBL/GenBank/DDBJ databases">
        <authorList>
            <person name="Pankratov T."/>
            <person name="Grouzdev D."/>
        </authorList>
    </citation>
    <scope>NUCLEOTIDE SEQUENCE [LARGE SCALE GENOMIC DNA]</scope>
    <source>
        <strain evidence="11 12">KEBCLARHB70R</strain>
    </source>
</reference>
<evidence type="ECO:0000256" key="6">
    <source>
        <dbReference type="ARBA" id="ARBA00022592"/>
    </source>
</evidence>
<dbReference type="InterPro" id="IPR028366">
    <property type="entry name" value="PhoU"/>
</dbReference>
<evidence type="ECO:0000313" key="12">
    <source>
        <dbReference type="Proteomes" id="UP000305654"/>
    </source>
</evidence>
<feature type="domain" description="PhoU" evidence="10">
    <location>
        <begin position="25"/>
        <end position="111"/>
    </location>
</feature>
<dbReference type="AlphaFoldDB" id="A0A5R9J972"/>
<evidence type="ECO:0000256" key="7">
    <source>
        <dbReference type="ARBA" id="ARBA00056181"/>
    </source>
</evidence>
<evidence type="ECO:0000313" key="11">
    <source>
        <dbReference type="EMBL" id="TLU72131.1"/>
    </source>
</evidence>
<organism evidence="11 12">
    <name type="scientific">Lichenicoccus roseus</name>
    <dbReference type="NCBI Taxonomy" id="2683649"/>
    <lineage>
        <taxon>Bacteria</taxon>
        <taxon>Pseudomonadati</taxon>
        <taxon>Pseudomonadota</taxon>
        <taxon>Alphaproteobacteria</taxon>
        <taxon>Acetobacterales</taxon>
        <taxon>Acetobacteraceae</taxon>
        <taxon>Lichenicoccus</taxon>
    </lineage>
</organism>
<comment type="similarity">
    <text evidence="2">Belongs to the PhoU family.</text>
</comment>
<proteinExistence type="inferred from homology"/>
<comment type="subcellular location">
    <subcellularLocation>
        <location evidence="1">Cytoplasm</location>
    </subcellularLocation>
</comment>
<dbReference type="NCBIfam" id="TIGR02135">
    <property type="entry name" value="phoU_full"/>
    <property type="match status" value="1"/>
</dbReference>
<comment type="subunit">
    <text evidence="3">Homodimer.</text>
</comment>
<keyword evidence="5" id="KW-0963">Cytoplasm</keyword>
<protein>
    <recommendedName>
        <fullName evidence="8">Phosphate-specific transport system accessory protein PhoU homolog</fullName>
    </recommendedName>
</protein>
<comment type="function">
    <text evidence="7">Plays a role in the regulation of phosphate uptake.</text>
</comment>
<keyword evidence="12" id="KW-1185">Reference proteome</keyword>
<evidence type="ECO:0000256" key="8">
    <source>
        <dbReference type="ARBA" id="ARBA00069911"/>
    </source>
</evidence>
<dbReference type="GO" id="GO:0006817">
    <property type="term" value="P:phosphate ion transport"/>
    <property type="evidence" value="ECO:0007669"/>
    <property type="project" value="UniProtKB-KW"/>
</dbReference>
<evidence type="ECO:0000259" key="10">
    <source>
        <dbReference type="Pfam" id="PF01895"/>
    </source>
</evidence>
<dbReference type="GO" id="GO:0005737">
    <property type="term" value="C:cytoplasm"/>
    <property type="evidence" value="ECO:0007669"/>
    <property type="project" value="UniProtKB-SubCell"/>
</dbReference>
<sequence>MSSNDPRRIVRSYEQELNQLRAMMARMGGMVESQTANALAAVLNRDSEAAQQAMEQDPEVDAVERDVEGRAIRMLALRAPMAQDLREIVSALKVTSDLERIGDYAANIAKRSLRIGSGDAGLSLGALRNMGRLVQESLRLAIDALSQNDEAKAIEVWNSDKAVDELYNSMFRELITYMMEDPRNISSCTHLLFIAKNLERIGDHCTNIAEQVHYSVTGELLPAARPRGGQGSERGFHLDPDDPEEGAQDDRDRDPARGVSDQGPAGPELGSR</sequence>
<dbReference type="SUPFAM" id="SSF109755">
    <property type="entry name" value="PhoU-like"/>
    <property type="match status" value="1"/>
</dbReference>
<dbReference type="GO" id="GO:0045936">
    <property type="term" value="P:negative regulation of phosphate metabolic process"/>
    <property type="evidence" value="ECO:0007669"/>
    <property type="project" value="InterPro"/>
</dbReference>
<feature type="domain" description="PhoU" evidence="10">
    <location>
        <begin position="127"/>
        <end position="212"/>
    </location>
</feature>
<dbReference type="InterPro" id="IPR026022">
    <property type="entry name" value="PhoU_dom"/>
</dbReference>
<dbReference type="Proteomes" id="UP000305654">
    <property type="component" value="Unassembled WGS sequence"/>
</dbReference>
<name>A0A5R9J972_9PROT</name>
<dbReference type="OrthoDB" id="9814256at2"/>
<keyword evidence="6" id="KW-0592">Phosphate transport</keyword>